<dbReference type="AlphaFoldDB" id="U1YH49"/>
<sequence>MYEVPQFDKNENENEESRKIFLFVELVDIGLREMFVRRKECTE</sequence>
<evidence type="ECO:0000313" key="1">
    <source>
        <dbReference type="EMBL" id="ERI10121.1"/>
    </source>
</evidence>
<dbReference type="STRING" id="649747.HMPREF0083_01735"/>
<comment type="caution">
    <text evidence="1">The sequence shown here is derived from an EMBL/GenBank/DDBJ whole genome shotgun (WGS) entry which is preliminary data.</text>
</comment>
<reference evidence="1 2" key="1">
    <citation type="submission" date="2013-08" db="EMBL/GenBank/DDBJ databases">
        <authorList>
            <person name="Weinstock G."/>
            <person name="Sodergren E."/>
            <person name="Wylie T."/>
            <person name="Fulton L."/>
            <person name="Fulton R."/>
            <person name="Fronick C."/>
            <person name="O'Laughlin M."/>
            <person name="Godfrey J."/>
            <person name="Miner T."/>
            <person name="Herter B."/>
            <person name="Appelbaum E."/>
            <person name="Cordes M."/>
            <person name="Lek S."/>
            <person name="Wollam A."/>
            <person name="Pepin K.H."/>
            <person name="Palsikar V.B."/>
            <person name="Mitreva M."/>
            <person name="Wilson R.K."/>
        </authorList>
    </citation>
    <scope>NUCLEOTIDE SEQUENCE [LARGE SCALE GENOMIC DNA]</scope>
    <source>
        <strain evidence="1 2">ATCC 12856</strain>
    </source>
</reference>
<accession>U1YH49</accession>
<protein>
    <submittedName>
        <fullName evidence="1">Uncharacterized protein</fullName>
    </submittedName>
</protein>
<dbReference type="EMBL" id="AWSJ01000119">
    <property type="protein sequence ID" value="ERI10121.1"/>
    <property type="molecule type" value="Genomic_DNA"/>
</dbReference>
<gene>
    <name evidence="1" type="ORF">HMPREF0083_01735</name>
</gene>
<keyword evidence="2" id="KW-1185">Reference proteome</keyword>
<dbReference type="Proteomes" id="UP000016511">
    <property type="component" value="Unassembled WGS sequence"/>
</dbReference>
<organism evidence="1 2">
    <name type="scientific">Aneurinibacillus aneurinilyticus ATCC 12856</name>
    <dbReference type="NCBI Taxonomy" id="649747"/>
    <lineage>
        <taxon>Bacteria</taxon>
        <taxon>Bacillati</taxon>
        <taxon>Bacillota</taxon>
        <taxon>Bacilli</taxon>
        <taxon>Bacillales</taxon>
        <taxon>Paenibacillaceae</taxon>
        <taxon>Aneurinibacillus group</taxon>
        <taxon>Aneurinibacillus</taxon>
    </lineage>
</organism>
<evidence type="ECO:0000313" key="2">
    <source>
        <dbReference type="Proteomes" id="UP000016511"/>
    </source>
</evidence>
<name>U1YH49_ANEAE</name>
<dbReference type="HOGENOM" id="CLU_3228912_0_0_9"/>
<proteinExistence type="predicted"/>